<accession>A0AAF0CMN1</accession>
<keyword evidence="3" id="KW-1185">Reference proteome</keyword>
<sequence length="148" mass="16261">MFKPPFFVALSCLSLILGASGCLARPDPTDITVHYTFVPPERLSDAVKSPQAALEIEETWRHRMADSPMPHAITDYSIVVFVNAPPRAGAIWGRLGIPVQGPRNLREIKVTLAAGYHGTYVVAGGGVILHPGIPPKPKPYEWLEFHRK</sequence>
<dbReference type="EMBL" id="CP119075">
    <property type="protein sequence ID" value="WED63275.1"/>
    <property type="molecule type" value="Genomic_DNA"/>
</dbReference>
<dbReference type="KEGG" id="slom:PXH66_13135"/>
<dbReference type="RefSeq" id="WP_330928627.1">
    <property type="nucleotide sequence ID" value="NZ_CP119075.1"/>
</dbReference>
<proteinExistence type="predicted"/>
<dbReference type="Proteomes" id="UP001218638">
    <property type="component" value="Chromosome"/>
</dbReference>
<dbReference type="AlphaFoldDB" id="A0AAF0CMN1"/>
<organism evidence="2 3">
    <name type="scientific">Synoicihabitans lomoniglobus</name>
    <dbReference type="NCBI Taxonomy" id="2909285"/>
    <lineage>
        <taxon>Bacteria</taxon>
        <taxon>Pseudomonadati</taxon>
        <taxon>Verrucomicrobiota</taxon>
        <taxon>Opitutia</taxon>
        <taxon>Opitutales</taxon>
        <taxon>Opitutaceae</taxon>
        <taxon>Synoicihabitans</taxon>
    </lineage>
</organism>
<reference evidence="2" key="1">
    <citation type="submission" date="2023-03" db="EMBL/GenBank/DDBJ databases">
        <title>Lomoglobus Profundus gen. nov., sp. nov., a novel member of the phylum Verrucomicrobia, isolated from deep-marine sediment of South China Sea.</title>
        <authorList>
            <person name="Ahmad T."/>
            <person name="Ishaq S.E."/>
            <person name="Wang F."/>
        </authorList>
    </citation>
    <scope>NUCLEOTIDE SEQUENCE</scope>
    <source>
        <strain evidence="2">LMO-M01</strain>
    </source>
</reference>
<evidence type="ECO:0000256" key="1">
    <source>
        <dbReference type="SAM" id="SignalP"/>
    </source>
</evidence>
<protein>
    <submittedName>
        <fullName evidence="2">Uncharacterized protein</fullName>
    </submittedName>
</protein>
<gene>
    <name evidence="2" type="ORF">PXH66_13135</name>
</gene>
<evidence type="ECO:0000313" key="3">
    <source>
        <dbReference type="Proteomes" id="UP001218638"/>
    </source>
</evidence>
<evidence type="ECO:0000313" key="2">
    <source>
        <dbReference type="EMBL" id="WED63275.1"/>
    </source>
</evidence>
<feature type="signal peptide" evidence="1">
    <location>
        <begin position="1"/>
        <end position="24"/>
    </location>
</feature>
<name>A0AAF0CMN1_9BACT</name>
<keyword evidence="1" id="KW-0732">Signal</keyword>
<feature type="chain" id="PRO_5041900096" evidence="1">
    <location>
        <begin position="25"/>
        <end position="148"/>
    </location>
</feature>